<dbReference type="Pfam" id="PF22600">
    <property type="entry name" value="MTPAP-like_central"/>
    <property type="match status" value="1"/>
</dbReference>
<dbReference type="Proteomes" id="UP001146120">
    <property type="component" value="Unassembled WGS sequence"/>
</dbReference>
<dbReference type="GO" id="GO:0030515">
    <property type="term" value="F:snoRNA binding"/>
    <property type="evidence" value="ECO:0007669"/>
    <property type="project" value="TreeGrafter"/>
</dbReference>
<dbReference type="SUPFAM" id="SSF81631">
    <property type="entry name" value="PAP/OAS1 substrate-binding domain"/>
    <property type="match status" value="1"/>
</dbReference>
<dbReference type="InterPro" id="IPR007109">
    <property type="entry name" value="Brix"/>
</dbReference>
<dbReference type="GO" id="GO:0006364">
    <property type="term" value="P:rRNA processing"/>
    <property type="evidence" value="ECO:0007669"/>
    <property type="project" value="InterPro"/>
</dbReference>
<dbReference type="InterPro" id="IPR044281">
    <property type="entry name" value="IMP4/RPF1"/>
</dbReference>
<dbReference type="GO" id="GO:0005654">
    <property type="term" value="C:nucleoplasm"/>
    <property type="evidence" value="ECO:0007669"/>
    <property type="project" value="UniProtKB-ARBA"/>
</dbReference>
<dbReference type="GO" id="GO:0042134">
    <property type="term" value="F:rRNA primary transcript binding"/>
    <property type="evidence" value="ECO:0007669"/>
    <property type="project" value="InterPro"/>
</dbReference>
<dbReference type="PANTHER" id="PTHR22734:SF2">
    <property type="entry name" value="U3 SMALL NUCLEOLAR RIBONUCLEOPROTEIN PROTEIN IMP4"/>
    <property type="match status" value="1"/>
</dbReference>
<dbReference type="Gene3D" id="4.10.60.10">
    <property type="entry name" value="Zinc finger, CCHC-type"/>
    <property type="match status" value="1"/>
</dbReference>
<feature type="domain" description="Brix" evidence="6">
    <location>
        <begin position="622"/>
        <end position="802"/>
    </location>
</feature>
<dbReference type="EMBL" id="DAKRPA010000032">
    <property type="protein sequence ID" value="DBA02383.1"/>
    <property type="molecule type" value="Genomic_DNA"/>
</dbReference>
<accession>A0AAV2Z4T9</accession>
<keyword evidence="1" id="KW-0479">Metal-binding</keyword>
<organism evidence="7 8">
    <name type="scientific">Lagenidium giganteum</name>
    <dbReference type="NCBI Taxonomy" id="4803"/>
    <lineage>
        <taxon>Eukaryota</taxon>
        <taxon>Sar</taxon>
        <taxon>Stramenopiles</taxon>
        <taxon>Oomycota</taxon>
        <taxon>Peronosporomycetes</taxon>
        <taxon>Pythiales</taxon>
        <taxon>Pythiaceae</taxon>
    </lineage>
</organism>
<keyword evidence="2" id="KW-0460">Magnesium</keyword>
<dbReference type="InterPro" id="IPR043519">
    <property type="entry name" value="NT_sf"/>
</dbReference>
<name>A0AAV2Z4T9_9STRA</name>
<reference evidence="7" key="1">
    <citation type="submission" date="2022-11" db="EMBL/GenBank/DDBJ databases">
        <authorList>
            <person name="Morgan W.R."/>
            <person name="Tartar A."/>
        </authorList>
    </citation>
    <scope>NUCLEOTIDE SEQUENCE</scope>
    <source>
        <strain evidence="7">ARSEF 373</strain>
    </source>
</reference>
<evidence type="ECO:0000259" key="5">
    <source>
        <dbReference type="PROSITE" id="PS50158"/>
    </source>
</evidence>
<dbReference type="Pfam" id="PF03828">
    <property type="entry name" value="PAP_assoc"/>
    <property type="match status" value="1"/>
</dbReference>
<evidence type="ECO:0000259" key="6">
    <source>
        <dbReference type="PROSITE" id="PS50833"/>
    </source>
</evidence>
<feature type="domain" description="CCHC-type" evidence="5">
    <location>
        <begin position="422"/>
        <end position="436"/>
    </location>
</feature>
<dbReference type="SUPFAM" id="SSF52954">
    <property type="entry name" value="Class II aaRS ABD-related"/>
    <property type="match status" value="1"/>
</dbReference>
<gene>
    <name evidence="7" type="ORF">N0F65_007202</name>
</gene>
<dbReference type="PANTHER" id="PTHR22734">
    <property type="entry name" value="U3 SMALL NUCLEOLAR RIBONUCLEOPROTEIN PROTEIN IMP4"/>
    <property type="match status" value="1"/>
</dbReference>
<dbReference type="SUPFAM" id="SSF57756">
    <property type="entry name" value="Retrovirus zinc finger-like domains"/>
    <property type="match status" value="1"/>
</dbReference>
<evidence type="ECO:0000256" key="2">
    <source>
        <dbReference type="ARBA" id="ARBA00022842"/>
    </source>
</evidence>
<dbReference type="SUPFAM" id="SSF81301">
    <property type="entry name" value="Nucleotidyltransferase"/>
    <property type="match status" value="1"/>
</dbReference>
<dbReference type="GO" id="GO:0042274">
    <property type="term" value="P:ribosomal small subunit biogenesis"/>
    <property type="evidence" value="ECO:0007669"/>
    <property type="project" value="UniProtKB-ARBA"/>
</dbReference>
<keyword evidence="3" id="KW-0863">Zinc-finger</keyword>
<dbReference type="PROSITE" id="PS50833">
    <property type="entry name" value="BRIX"/>
    <property type="match status" value="1"/>
</dbReference>
<protein>
    <submittedName>
        <fullName evidence="7">Uncharacterized protein</fullName>
    </submittedName>
</protein>
<dbReference type="Pfam" id="PF04427">
    <property type="entry name" value="Brix"/>
    <property type="match status" value="1"/>
</dbReference>
<dbReference type="Gene3D" id="3.40.50.10480">
    <property type="entry name" value="Probable brix-domain ribosomal biogenesis protein"/>
    <property type="match status" value="1"/>
</dbReference>
<dbReference type="GO" id="GO:0032040">
    <property type="term" value="C:small-subunit processome"/>
    <property type="evidence" value="ECO:0007669"/>
    <property type="project" value="TreeGrafter"/>
</dbReference>
<keyword evidence="8" id="KW-1185">Reference proteome</keyword>
<dbReference type="InterPro" id="IPR036875">
    <property type="entry name" value="Znf_CCHC_sf"/>
</dbReference>
<dbReference type="InterPro" id="IPR054708">
    <property type="entry name" value="MTPAP-like_central"/>
</dbReference>
<dbReference type="PROSITE" id="PS50158">
    <property type="entry name" value="ZF_CCHC"/>
    <property type="match status" value="1"/>
</dbReference>
<dbReference type="AlphaFoldDB" id="A0AAV2Z4T9"/>
<dbReference type="InterPro" id="IPR002058">
    <property type="entry name" value="PAP_assoc"/>
</dbReference>
<dbReference type="SMART" id="SM00343">
    <property type="entry name" value="ZnF_C2HC"/>
    <property type="match status" value="2"/>
</dbReference>
<feature type="region of interest" description="Disordered" evidence="4">
    <location>
        <begin position="516"/>
        <end position="537"/>
    </location>
</feature>
<dbReference type="Gene3D" id="3.30.460.10">
    <property type="entry name" value="Beta Polymerase, domain 2"/>
    <property type="match status" value="1"/>
</dbReference>
<dbReference type="SMART" id="SM00879">
    <property type="entry name" value="Brix"/>
    <property type="match status" value="1"/>
</dbReference>
<evidence type="ECO:0000313" key="8">
    <source>
        <dbReference type="Proteomes" id="UP001146120"/>
    </source>
</evidence>
<dbReference type="GO" id="GO:0008270">
    <property type="term" value="F:zinc ion binding"/>
    <property type="evidence" value="ECO:0007669"/>
    <property type="project" value="UniProtKB-KW"/>
</dbReference>
<dbReference type="CDD" id="cd05402">
    <property type="entry name" value="NT_PAP_TUTase"/>
    <property type="match status" value="1"/>
</dbReference>
<sequence length="825" mass="93176">FLRRLLTVNFRQSRLPTDWIAIETNQGTHSLAKNLSSDMGAANSLQKLTIDTVALLEQLEPNMSEKLHKRQVQARVQTVLAREWPTCKILAFGSSENGFGFGGSDLDLGLYFEDVDVDCQGHFSPQEKVEVLTKACALLYTEFEVKQFIPNARVPILKLWDKQHQVACDLCVGGVHALLNTALLKYYGKLDPRVRPLAFAVKYWAKCRGINDSANGTLSSYAFTMLLIFYLQSRSTKRLLPCAQSLFTQLHKEKKVSALLEYLDELPMLNLDATFGTASEDSVGALLGGFFQFYATEFNIDDDVVSVRTGSPLFKTTKWSRPVQWRISIEDPFELMHDVGRVIFNKKGQEVISKEFHRAYSMVSMGKRLEEICALDELAWHLNASCYICDSTSHKARECAQATFRSDTSATRISSFSPLSDCWYCGEAGHYKAACPLICFTSIPIEGFAAVEKKMPLSTSVATTVATYLDLRNHHRKTKATHPSSPIRPPMKKKRARAFGSPSVSVVRCTQPAARSTSVSTRATGGSGTDCESAGQSTMSVRRNVRLRREYLYRKGLEGKERSLYEHKQQLKEAIREGKPIPTELRGSEKSLRHEIEYDDEVHEKPINVIDDEYKNAGMFDPKIAVTTSRDPSARLKQFAQEIRLIFPNAIRLNRGAHTIGDLVESARSHEYTDLILLTETRGEPDGMTVCHLPYGPTAYFSLSNAVLRHDIEDRATISEAYPHIILNNFETSLGRRVSNILKHLFPVPKADSKRVITLSNDSDYISFRHHVFKKSGREVELQECGPRFELQLYQVKLGTLDQKEAENEWVLRPYMNSAKKRRLL</sequence>
<reference evidence="7" key="2">
    <citation type="journal article" date="2023" name="Microbiol Resour">
        <title>Decontamination and Annotation of the Draft Genome Sequence of the Oomycete Lagenidium giganteum ARSEF 373.</title>
        <authorList>
            <person name="Morgan W.R."/>
            <person name="Tartar A."/>
        </authorList>
    </citation>
    <scope>NUCLEOTIDE SEQUENCE</scope>
    <source>
        <strain evidence="7">ARSEF 373</strain>
    </source>
</reference>
<dbReference type="GO" id="GO:0034457">
    <property type="term" value="C:Mpp10 complex"/>
    <property type="evidence" value="ECO:0007669"/>
    <property type="project" value="UniProtKB-ARBA"/>
</dbReference>
<evidence type="ECO:0000256" key="3">
    <source>
        <dbReference type="PROSITE-ProRule" id="PRU00047"/>
    </source>
</evidence>
<evidence type="ECO:0000256" key="1">
    <source>
        <dbReference type="ARBA" id="ARBA00022723"/>
    </source>
</evidence>
<proteinExistence type="predicted"/>
<comment type="caution">
    <text evidence="7">The sequence shown here is derived from an EMBL/GenBank/DDBJ whole genome shotgun (WGS) entry which is preliminary data.</text>
</comment>
<keyword evidence="3" id="KW-0862">Zinc</keyword>
<evidence type="ECO:0000256" key="4">
    <source>
        <dbReference type="SAM" id="MobiDB-lite"/>
    </source>
</evidence>
<evidence type="ECO:0000313" key="7">
    <source>
        <dbReference type="EMBL" id="DBA02383.1"/>
    </source>
</evidence>
<dbReference type="InterPro" id="IPR001878">
    <property type="entry name" value="Znf_CCHC"/>
</dbReference>
<dbReference type="Gene3D" id="1.10.1410.10">
    <property type="match status" value="1"/>
</dbReference>
<feature type="non-terminal residue" evidence="7">
    <location>
        <position position="1"/>
    </location>
</feature>
<dbReference type="FunFam" id="3.40.50.10480:FF:000001">
    <property type="entry name" value="IMP4, U3 small nucleolar ribonucleoprotein"/>
    <property type="match status" value="1"/>
</dbReference>
<dbReference type="Pfam" id="PF00098">
    <property type="entry name" value="zf-CCHC"/>
    <property type="match status" value="1"/>
</dbReference>